<reference evidence="3 4" key="1">
    <citation type="submission" date="2024-07" db="EMBL/GenBank/DDBJ databases">
        <title>Section-level genome sequencing and comparative genomics of Aspergillus sections Usti and Cavernicolus.</title>
        <authorList>
            <consortium name="Lawrence Berkeley National Laboratory"/>
            <person name="Nybo J.L."/>
            <person name="Vesth T.C."/>
            <person name="Theobald S."/>
            <person name="Frisvad J.C."/>
            <person name="Larsen T.O."/>
            <person name="Kjaerboelling I."/>
            <person name="Rothschild-Mancinelli K."/>
            <person name="Lyhne E.K."/>
            <person name="Kogle M.E."/>
            <person name="Barry K."/>
            <person name="Clum A."/>
            <person name="Na H."/>
            <person name="Ledsgaard L."/>
            <person name="Lin J."/>
            <person name="Lipzen A."/>
            <person name="Kuo A."/>
            <person name="Riley R."/>
            <person name="Mondo S."/>
            <person name="Labutti K."/>
            <person name="Haridas S."/>
            <person name="Pangalinan J."/>
            <person name="Salamov A.A."/>
            <person name="Simmons B.A."/>
            <person name="Magnuson J.K."/>
            <person name="Chen J."/>
            <person name="Drula E."/>
            <person name="Henrissat B."/>
            <person name="Wiebenga A."/>
            <person name="Lubbers R.J."/>
            <person name="Gomes A.C."/>
            <person name="Macurrencykelacurrency M.R."/>
            <person name="Stajich J."/>
            <person name="Grigoriev I.V."/>
            <person name="Mortensen U.H."/>
            <person name="De Vries R.P."/>
            <person name="Baker S.E."/>
            <person name="Andersen M.R."/>
        </authorList>
    </citation>
    <scope>NUCLEOTIDE SEQUENCE [LARGE SCALE GENOMIC DNA]</scope>
    <source>
        <strain evidence="3 4">CBS 449.75</strain>
    </source>
</reference>
<evidence type="ECO:0000256" key="1">
    <source>
        <dbReference type="ARBA" id="ARBA00006484"/>
    </source>
</evidence>
<dbReference type="PANTHER" id="PTHR43180">
    <property type="entry name" value="3-OXOACYL-(ACYL-CARRIER-PROTEIN) REDUCTASE (AFU_ORTHOLOGUE AFUA_6G11210)"/>
    <property type="match status" value="1"/>
</dbReference>
<protein>
    <submittedName>
        <fullName evidence="3">Uncharacterized protein</fullName>
    </submittedName>
</protein>
<dbReference type="SUPFAM" id="SSF51735">
    <property type="entry name" value="NAD(P)-binding Rossmann-fold domains"/>
    <property type="match status" value="1"/>
</dbReference>
<keyword evidence="2" id="KW-0560">Oxidoreductase</keyword>
<dbReference type="Proteomes" id="UP001610432">
    <property type="component" value="Unassembled WGS sequence"/>
</dbReference>
<keyword evidence="4" id="KW-1185">Reference proteome</keyword>
<dbReference type="Gene3D" id="3.40.50.720">
    <property type="entry name" value="NAD(P)-binding Rossmann-like Domain"/>
    <property type="match status" value="1"/>
</dbReference>
<dbReference type="EMBL" id="JBFXLQ010000012">
    <property type="protein sequence ID" value="KAL2868707.1"/>
    <property type="molecule type" value="Genomic_DNA"/>
</dbReference>
<evidence type="ECO:0000256" key="2">
    <source>
        <dbReference type="ARBA" id="ARBA00023002"/>
    </source>
</evidence>
<dbReference type="InterPro" id="IPR036291">
    <property type="entry name" value="NAD(P)-bd_dom_sf"/>
</dbReference>
<name>A0ABR4LZH5_9EURO</name>
<evidence type="ECO:0000313" key="3">
    <source>
        <dbReference type="EMBL" id="KAL2868707.1"/>
    </source>
</evidence>
<evidence type="ECO:0000313" key="4">
    <source>
        <dbReference type="Proteomes" id="UP001610432"/>
    </source>
</evidence>
<accession>A0ABR4LZH5</accession>
<comment type="similarity">
    <text evidence="1">Belongs to the short-chain dehydrogenases/reductases (SDR) family.</text>
</comment>
<proteinExistence type="inferred from homology"/>
<gene>
    <name evidence="3" type="ORF">BJX67DRAFT_379658</name>
</gene>
<dbReference type="PANTHER" id="PTHR43180:SF11">
    <property type="entry name" value="NAD(P)-BINDING PROTEIN"/>
    <property type="match status" value="1"/>
</dbReference>
<dbReference type="GeneID" id="98147700"/>
<comment type="caution">
    <text evidence="3">The sequence shown here is derived from an EMBL/GenBank/DDBJ whole genome shotgun (WGS) entry which is preliminary data.</text>
</comment>
<dbReference type="RefSeq" id="XP_070887686.1">
    <property type="nucleotide sequence ID" value="XM_071032628.1"/>
</dbReference>
<organism evidence="3 4">
    <name type="scientific">Aspergillus lucknowensis</name>
    <dbReference type="NCBI Taxonomy" id="176173"/>
    <lineage>
        <taxon>Eukaryota</taxon>
        <taxon>Fungi</taxon>
        <taxon>Dikarya</taxon>
        <taxon>Ascomycota</taxon>
        <taxon>Pezizomycotina</taxon>
        <taxon>Eurotiomycetes</taxon>
        <taxon>Eurotiomycetidae</taxon>
        <taxon>Eurotiales</taxon>
        <taxon>Aspergillaceae</taxon>
        <taxon>Aspergillus</taxon>
        <taxon>Aspergillus subgen. Nidulantes</taxon>
    </lineage>
</organism>
<sequence length="263" mass="29083">MPSSRGQGHSRGHNSFLEEFLRQHPEQIQTQTQTERQVSPSSLLYVQTDVTVEYYSESLHPGLQALRRIDHVFANVGIRPTSNLLEEVSEEHPGKGEWEEILAPPELRIINLNLLGVINTIRLGVYYLRRSCRRHGHGDSNRNTNTSALQSLVLTAPASSFQIFSAADYTVAKHGVLGILRGLVDDLQARAQSQTDGGARVRLNAIVPSWTATGIVPRDVLAAIGVAVQEPEVVARSVVMLFNDGRRHGEVLYSWGGEYAEIT</sequence>